<dbReference type="RefSeq" id="WP_252115189.1">
    <property type="nucleotide sequence ID" value="NZ_JAMSHT010000001.1"/>
</dbReference>
<dbReference type="SUPFAM" id="SSF46785">
    <property type="entry name" value="Winged helix' DNA-binding domain"/>
    <property type="match status" value="1"/>
</dbReference>
<evidence type="ECO:0000256" key="2">
    <source>
        <dbReference type="ARBA" id="ARBA00023015"/>
    </source>
</evidence>
<dbReference type="Pfam" id="PF00126">
    <property type="entry name" value="HTH_1"/>
    <property type="match status" value="1"/>
</dbReference>
<dbReference type="Gene3D" id="3.40.190.290">
    <property type="match status" value="1"/>
</dbReference>
<keyword evidence="3" id="KW-0238">DNA-binding</keyword>
<dbReference type="Pfam" id="PF03466">
    <property type="entry name" value="LysR_substrate"/>
    <property type="match status" value="1"/>
</dbReference>
<protein>
    <submittedName>
        <fullName evidence="6">LysR family transcriptional regulator</fullName>
    </submittedName>
</protein>
<keyword evidence="2" id="KW-0805">Transcription regulation</keyword>
<comment type="caution">
    <text evidence="6">The sequence shown here is derived from an EMBL/GenBank/DDBJ whole genome shotgun (WGS) entry which is preliminary data.</text>
</comment>
<reference evidence="6" key="1">
    <citation type="submission" date="2022-06" db="EMBL/GenBank/DDBJ databases">
        <title>Sphingomicrobium sedimins sp. nov., a marine bacterium isolated from tidal flat.</title>
        <authorList>
            <person name="Kim C.-H."/>
            <person name="Yoo Y."/>
            <person name="Kim J.-J."/>
        </authorList>
    </citation>
    <scope>NUCLEOTIDE SEQUENCE</scope>
    <source>
        <strain evidence="6">GRR-S6-50</strain>
    </source>
</reference>
<dbReference type="PROSITE" id="PS50931">
    <property type="entry name" value="HTH_LYSR"/>
    <property type="match status" value="1"/>
</dbReference>
<dbReference type="InterPro" id="IPR036388">
    <property type="entry name" value="WH-like_DNA-bd_sf"/>
</dbReference>
<dbReference type="SUPFAM" id="SSF53850">
    <property type="entry name" value="Periplasmic binding protein-like II"/>
    <property type="match status" value="1"/>
</dbReference>
<name>A0A9X2EHY7_9SPHN</name>
<dbReference type="PRINTS" id="PR00039">
    <property type="entry name" value="HTHLYSR"/>
</dbReference>
<evidence type="ECO:0000256" key="4">
    <source>
        <dbReference type="ARBA" id="ARBA00023163"/>
    </source>
</evidence>
<dbReference type="AlphaFoldDB" id="A0A9X2EHY7"/>
<dbReference type="CDD" id="cd05466">
    <property type="entry name" value="PBP2_LTTR_substrate"/>
    <property type="match status" value="1"/>
</dbReference>
<keyword evidence="7" id="KW-1185">Reference proteome</keyword>
<gene>
    <name evidence="6" type="ORF">NDO55_11065</name>
</gene>
<evidence type="ECO:0000256" key="1">
    <source>
        <dbReference type="ARBA" id="ARBA00009437"/>
    </source>
</evidence>
<proteinExistence type="inferred from homology"/>
<dbReference type="GO" id="GO:0006351">
    <property type="term" value="P:DNA-templated transcription"/>
    <property type="evidence" value="ECO:0007669"/>
    <property type="project" value="TreeGrafter"/>
</dbReference>
<sequence>MSWRDHFDWNHAKAFMATAEHGSLSAAARALGLTQPTLGRQVRALEDELGAVLFERAGRGLILTPTGEELLTYVRAMAEAASDLNRVATGRAEAIEGDVRLSVTEVAGSFWLPPLLTRMRQELPGIRLELIVTNENSDLRRREADIAVRSARPADPALIAKRVSEETASLYASDDYLQRFGGRITRDRLHEVEMIGFADIPAYLEALRSLNVEVSEDQFGITVSDHAVMWELVRTGAGVGIMADRIAAREPGISKAFAGSRAFPFELWLVSHRELLTSRRVRTVYDWIATNLLAMN</sequence>
<dbReference type="Gene3D" id="1.10.10.10">
    <property type="entry name" value="Winged helix-like DNA-binding domain superfamily/Winged helix DNA-binding domain"/>
    <property type="match status" value="1"/>
</dbReference>
<accession>A0A9X2EHY7</accession>
<evidence type="ECO:0000313" key="6">
    <source>
        <dbReference type="EMBL" id="MCM8558358.1"/>
    </source>
</evidence>
<organism evidence="6 7">
    <name type="scientific">Sphingomicrobium sediminis</name>
    <dbReference type="NCBI Taxonomy" id="2950949"/>
    <lineage>
        <taxon>Bacteria</taxon>
        <taxon>Pseudomonadati</taxon>
        <taxon>Pseudomonadota</taxon>
        <taxon>Alphaproteobacteria</taxon>
        <taxon>Sphingomonadales</taxon>
        <taxon>Sphingomonadaceae</taxon>
        <taxon>Sphingomicrobium</taxon>
    </lineage>
</organism>
<dbReference type="InterPro" id="IPR058163">
    <property type="entry name" value="LysR-type_TF_proteobact-type"/>
</dbReference>
<dbReference type="InterPro" id="IPR005119">
    <property type="entry name" value="LysR_subst-bd"/>
</dbReference>
<dbReference type="GO" id="GO:0003700">
    <property type="term" value="F:DNA-binding transcription factor activity"/>
    <property type="evidence" value="ECO:0007669"/>
    <property type="project" value="InterPro"/>
</dbReference>
<evidence type="ECO:0000259" key="5">
    <source>
        <dbReference type="PROSITE" id="PS50931"/>
    </source>
</evidence>
<dbReference type="InterPro" id="IPR036390">
    <property type="entry name" value="WH_DNA-bd_sf"/>
</dbReference>
<keyword evidence="4" id="KW-0804">Transcription</keyword>
<dbReference type="InterPro" id="IPR000847">
    <property type="entry name" value="LysR_HTH_N"/>
</dbReference>
<dbReference type="PANTHER" id="PTHR30537:SF3">
    <property type="entry name" value="TRANSCRIPTIONAL REGULATORY PROTEIN"/>
    <property type="match status" value="1"/>
</dbReference>
<dbReference type="Proteomes" id="UP001155128">
    <property type="component" value="Unassembled WGS sequence"/>
</dbReference>
<evidence type="ECO:0000256" key="3">
    <source>
        <dbReference type="ARBA" id="ARBA00023125"/>
    </source>
</evidence>
<feature type="domain" description="HTH lysR-type" evidence="5">
    <location>
        <begin position="7"/>
        <end position="64"/>
    </location>
</feature>
<evidence type="ECO:0000313" key="7">
    <source>
        <dbReference type="Proteomes" id="UP001155128"/>
    </source>
</evidence>
<dbReference type="GO" id="GO:0043565">
    <property type="term" value="F:sequence-specific DNA binding"/>
    <property type="evidence" value="ECO:0007669"/>
    <property type="project" value="TreeGrafter"/>
</dbReference>
<comment type="similarity">
    <text evidence="1">Belongs to the LysR transcriptional regulatory family.</text>
</comment>
<dbReference type="PANTHER" id="PTHR30537">
    <property type="entry name" value="HTH-TYPE TRANSCRIPTIONAL REGULATOR"/>
    <property type="match status" value="1"/>
</dbReference>
<dbReference type="FunFam" id="1.10.10.10:FF:000001">
    <property type="entry name" value="LysR family transcriptional regulator"/>
    <property type="match status" value="1"/>
</dbReference>
<dbReference type="EMBL" id="JAMSHT010000001">
    <property type="protein sequence ID" value="MCM8558358.1"/>
    <property type="molecule type" value="Genomic_DNA"/>
</dbReference>